<reference evidence="2" key="1">
    <citation type="submission" date="2024-04" db="EMBL/GenBank/DDBJ databases">
        <title>Salinicola lusitanus LLJ914,a marine bacterium isolated from the Okinawa Trough.</title>
        <authorList>
            <person name="Li J."/>
        </authorList>
    </citation>
    <scope>NUCLEOTIDE SEQUENCE [LARGE SCALE GENOMIC DNA]</scope>
</reference>
<evidence type="ECO:0000313" key="1">
    <source>
        <dbReference type="EMBL" id="KAK7933728.1"/>
    </source>
</evidence>
<dbReference type="AlphaFoldDB" id="A0AAW0PRT2"/>
<accession>A0AAW0PRT2</accession>
<proteinExistence type="predicted"/>
<protein>
    <submittedName>
        <fullName evidence="1">Uncharacterized protein</fullName>
    </submittedName>
</protein>
<evidence type="ECO:0000313" key="2">
    <source>
        <dbReference type="Proteomes" id="UP001460270"/>
    </source>
</evidence>
<gene>
    <name evidence="1" type="ORF">WMY93_004624</name>
</gene>
<organism evidence="1 2">
    <name type="scientific">Mugilogobius chulae</name>
    <name type="common">yellowstripe goby</name>
    <dbReference type="NCBI Taxonomy" id="88201"/>
    <lineage>
        <taxon>Eukaryota</taxon>
        <taxon>Metazoa</taxon>
        <taxon>Chordata</taxon>
        <taxon>Craniata</taxon>
        <taxon>Vertebrata</taxon>
        <taxon>Euteleostomi</taxon>
        <taxon>Actinopterygii</taxon>
        <taxon>Neopterygii</taxon>
        <taxon>Teleostei</taxon>
        <taxon>Neoteleostei</taxon>
        <taxon>Acanthomorphata</taxon>
        <taxon>Gobiaria</taxon>
        <taxon>Gobiiformes</taxon>
        <taxon>Gobioidei</taxon>
        <taxon>Gobiidae</taxon>
        <taxon>Gobionellinae</taxon>
        <taxon>Mugilogobius</taxon>
    </lineage>
</organism>
<dbReference type="EMBL" id="JBBPFD010000003">
    <property type="protein sequence ID" value="KAK7933728.1"/>
    <property type="molecule type" value="Genomic_DNA"/>
</dbReference>
<comment type="caution">
    <text evidence="1">The sequence shown here is derived from an EMBL/GenBank/DDBJ whole genome shotgun (WGS) entry which is preliminary data.</text>
</comment>
<dbReference type="Proteomes" id="UP001460270">
    <property type="component" value="Unassembled WGS sequence"/>
</dbReference>
<keyword evidence="2" id="KW-1185">Reference proteome</keyword>
<name>A0AAW0PRT2_9GOBI</name>
<sequence length="128" mass="14716">MGREKRQDLFLRRQEENVREQLEEDSQHVTIHTVDTNANSLPQMNSADLLRGPSLLPPHTLCPSMLLPLFSSHSSPLKPLLSPSYTKSFFITQHKENHSVRRRLADSKEAAGSVLIYWGLAGRQRWRE</sequence>